<protein>
    <submittedName>
        <fullName evidence="2">Uncharacterized protein</fullName>
    </submittedName>
</protein>
<feature type="non-terminal residue" evidence="2">
    <location>
        <position position="1"/>
    </location>
</feature>
<feature type="compositionally biased region" description="Polar residues" evidence="1">
    <location>
        <begin position="40"/>
        <end position="60"/>
    </location>
</feature>
<sequence length="60" mass="6732">KCPRQWIKAFHAPQPSITSVLPPSLSLEELLYYSTERPAQVQSTHSMGCRSPETTSGWSK</sequence>
<dbReference type="AlphaFoldDB" id="A0AAD1VZ27"/>
<organism evidence="2 3">
    <name type="scientific">Pelobates cultripes</name>
    <name type="common">Western spadefoot toad</name>
    <dbReference type="NCBI Taxonomy" id="61616"/>
    <lineage>
        <taxon>Eukaryota</taxon>
        <taxon>Metazoa</taxon>
        <taxon>Chordata</taxon>
        <taxon>Craniata</taxon>
        <taxon>Vertebrata</taxon>
        <taxon>Euteleostomi</taxon>
        <taxon>Amphibia</taxon>
        <taxon>Batrachia</taxon>
        <taxon>Anura</taxon>
        <taxon>Pelobatoidea</taxon>
        <taxon>Pelobatidae</taxon>
        <taxon>Pelobates</taxon>
    </lineage>
</organism>
<keyword evidence="3" id="KW-1185">Reference proteome</keyword>
<dbReference type="EMBL" id="OW240914">
    <property type="protein sequence ID" value="CAH2274705.1"/>
    <property type="molecule type" value="Genomic_DNA"/>
</dbReference>
<evidence type="ECO:0000256" key="1">
    <source>
        <dbReference type="SAM" id="MobiDB-lite"/>
    </source>
</evidence>
<reference evidence="2" key="1">
    <citation type="submission" date="2022-03" db="EMBL/GenBank/DDBJ databases">
        <authorList>
            <person name="Alioto T."/>
            <person name="Alioto T."/>
            <person name="Gomez Garrido J."/>
        </authorList>
    </citation>
    <scope>NUCLEOTIDE SEQUENCE</scope>
</reference>
<feature type="region of interest" description="Disordered" evidence="1">
    <location>
        <begin position="39"/>
        <end position="60"/>
    </location>
</feature>
<gene>
    <name evidence="2" type="ORF">PECUL_23A051156</name>
</gene>
<accession>A0AAD1VZ27</accession>
<dbReference type="Proteomes" id="UP001295444">
    <property type="component" value="Chromosome 03"/>
</dbReference>
<proteinExistence type="predicted"/>
<evidence type="ECO:0000313" key="2">
    <source>
        <dbReference type="EMBL" id="CAH2274705.1"/>
    </source>
</evidence>
<name>A0AAD1VZ27_PELCU</name>
<evidence type="ECO:0000313" key="3">
    <source>
        <dbReference type="Proteomes" id="UP001295444"/>
    </source>
</evidence>